<evidence type="ECO:0000256" key="1">
    <source>
        <dbReference type="ARBA" id="ARBA00022630"/>
    </source>
</evidence>
<keyword evidence="4" id="KW-0503">Monooxygenase</keyword>
<dbReference type="InterPro" id="IPR036661">
    <property type="entry name" value="Luciferase-like_sf"/>
</dbReference>
<protein>
    <submittedName>
        <fullName evidence="6">LLM class flavin-dependent oxidoreductase</fullName>
    </submittedName>
</protein>
<keyword evidence="2" id="KW-0288">FMN</keyword>
<dbReference type="EMBL" id="BAAAQM010000059">
    <property type="protein sequence ID" value="GAA1997061.1"/>
    <property type="molecule type" value="Genomic_DNA"/>
</dbReference>
<accession>A0ABN2T306</accession>
<organism evidence="6 7">
    <name type="scientific">Catenulispora subtropica</name>
    <dbReference type="NCBI Taxonomy" id="450798"/>
    <lineage>
        <taxon>Bacteria</taxon>
        <taxon>Bacillati</taxon>
        <taxon>Actinomycetota</taxon>
        <taxon>Actinomycetes</taxon>
        <taxon>Catenulisporales</taxon>
        <taxon>Catenulisporaceae</taxon>
        <taxon>Catenulispora</taxon>
    </lineage>
</organism>
<dbReference type="Proteomes" id="UP001499854">
    <property type="component" value="Unassembled WGS sequence"/>
</dbReference>
<sequence length="305" mass="32617">MTGIGTLILPEHGRRSGTALWRDAEELGFDHAWTYDHLTWPALHGRPWYDAMGTLTMAAFCTERLVLGTLVATPNYRHPVLTAREALTLAELSEGRFVLGIGAGAAGPDSAATAGPELAPAQRATRFEEFAAILDLIRRQTVTSYQGTHFSAHEVWTFRGRDDPIPLAVAGTGPRAMAVAAARADAWIASGVPGQFGDEEAFGVLRRQLGRLRAAREAIGRPAAMGALVSLSRIFADPYGSPERLADLVGRCADLGFTDAVVAWPRAEGAFAGDRTAFEKATSHVRALFGHDGSGPFAGARRIWG</sequence>
<evidence type="ECO:0000256" key="3">
    <source>
        <dbReference type="ARBA" id="ARBA00023002"/>
    </source>
</evidence>
<dbReference type="InterPro" id="IPR011251">
    <property type="entry name" value="Luciferase-like_dom"/>
</dbReference>
<feature type="domain" description="Luciferase-like" evidence="5">
    <location>
        <begin position="17"/>
        <end position="224"/>
    </location>
</feature>
<reference evidence="6 7" key="1">
    <citation type="journal article" date="2019" name="Int. J. Syst. Evol. Microbiol.">
        <title>The Global Catalogue of Microorganisms (GCM) 10K type strain sequencing project: providing services to taxonomists for standard genome sequencing and annotation.</title>
        <authorList>
            <consortium name="The Broad Institute Genomics Platform"/>
            <consortium name="The Broad Institute Genome Sequencing Center for Infectious Disease"/>
            <person name="Wu L."/>
            <person name="Ma J."/>
        </authorList>
    </citation>
    <scope>NUCLEOTIDE SEQUENCE [LARGE SCALE GENOMIC DNA]</scope>
    <source>
        <strain evidence="6 7">JCM 16013</strain>
    </source>
</reference>
<keyword evidence="7" id="KW-1185">Reference proteome</keyword>
<proteinExistence type="predicted"/>
<dbReference type="RefSeq" id="WP_344661737.1">
    <property type="nucleotide sequence ID" value="NZ_BAAAQM010000059.1"/>
</dbReference>
<evidence type="ECO:0000256" key="4">
    <source>
        <dbReference type="ARBA" id="ARBA00023033"/>
    </source>
</evidence>
<dbReference type="PANTHER" id="PTHR30011:SF16">
    <property type="entry name" value="C2H2 FINGER DOMAIN TRANSCRIPTION FACTOR (EUROFUNG)-RELATED"/>
    <property type="match status" value="1"/>
</dbReference>
<keyword evidence="1" id="KW-0285">Flavoprotein</keyword>
<evidence type="ECO:0000313" key="7">
    <source>
        <dbReference type="Proteomes" id="UP001499854"/>
    </source>
</evidence>
<dbReference type="Gene3D" id="3.20.20.30">
    <property type="entry name" value="Luciferase-like domain"/>
    <property type="match status" value="1"/>
</dbReference>
<dbReference type="SUPFAM" id="SSF51679">
    <property type="entry name" value="Bacterial luciferase-like"/>
    <property type="match status" value="1"/>
</dbReference>
<dbReference type="InterPro" id="IPR051260">
    <property type="entry name" value="Diverse_substr_monoxygenases"/>
</dbReference>
<gene>
    <name evidence="6" type="ORF">GCM10009838_72870</name>
</gene>
<dbReference type="Pfam" id="PF00296">
    <property type="entry name" value="Bac_luciferase"/>
    <property type="match status" value="1"/>
</dbReference>
<name>A0ABN2T306_9ACTN</name>
<evidence type="ECO:0000259" key="5">
    <source>
        <dbReference type="Pfam" id="PF00296"/>
    </source>
</evidence>
<evidence type="ECO:0000256" key="2">
    <source>
        <dbReference type="ARBA" id="ARBA00022643"/>
    </source>
</evidence>
<evidence type="ECO:0000313" key="6">
    <source>
        <dbReference type="EMBL" id="GAA1997061.1"/>
    </source>
</evidence>
<comment type="caution">
    <text evidence="6">The sequence shown here is derived from an EMBL/GenBank/DDBJ whole genome shotgun (WGS) entry which is preliminary data.</text>
</comment>
<keyword evidence="3" id="KW-0560">Oxidoreductase</keyword>
<dbReference type="PANTHER" id="PTHR30011">
    <property type="entry name" value="ALKANESULFONATE MONOOXYGENASE-RELATED"/>
    <property type="match status" value="1"/>
</dbReference>